<dbReference type="HAMAP" id="MF_00634">
    <property type="entry name" value="UPF0235"/>
    <property type="match status" value="1"/>
</dbReference>
<dbReference type="Proteomes" id="UP000295662">
    <property type="component" value="Unassembled WGS sequence"/>
</dbReference>
<gene>
    <name evidence="3" type="ORF">EI77_04494</name>
</gene>
<dbReference type="GO" id="GO:0005737">
    <property type="term" value="C:cytoplasm"/>
    <property type="evidence" value="ECO:0007669"/>
    <property type="project" value="TreeGrafter"/>
</dbReference>
<proteinExistence type="inferred from homology"/>
<comment type="similarity">
    <text evidence="1 2">Belongs to the UPF0235 family.</text>
</comment>
<organism evidence="3 4">
    <name type="scientific">Prosthecobacter fusiformis</name>
    <dbReference type="NCBI Taxonomy" id="48464"/>
    <lineage>
        <taxon>Bacteria</taxon>
        <taxon>Pseudomonadati</taxon>
        <taxon>Verrucomicrobiota</taxon>
        <taxon>Verrucomicrobiia</taxon>
        <taxon>Verrucomicrobiales</taxon>
        <taxon>Verrucomicrobiaceae</taxon>
        <taxon>Prosthecobacter</taxon>
    </lineage>
</organism>
<dbReference type="PANTHER" id="PTHR13420">
    <property type="entry name" value="UPF0235 PROTEIN C15ORF40"/>
    <property type="match status" value="1"/>
</dbReference>
<dbReference type="SMART" id="SM01152">
    <property type="entry name" value="DUF167"/>
    <property type="match status" value="1"/>
</dbReference>
<comment type="caution">
    <text evidence="3">The sequence shown here is derived from an EMBL/GenBank/DDBJ whole genome shotgun (WGS) entry which is preliminary data.</text>
</comment>
<evidence type="ECO:0000256" key="2">
    <source>
        <dbReference type="HAMAP-Rule" id="MF_00634"/>
    </source>
</evidence>
<dbReference type="NCBIfam" id="TIGR00251">
    <property type="entry name" value="DUF167 family protein"/>
    <property type="match status" value="1"/>
</dbReference>
<dbReference type="SUPFAM" id="SSF69786">
    <property type="entry name" value="YggU-like"/>
    <property type="match status" value="1"/>
</dbReference>
<dbReference type="Pfam" id="PF02594">
    <property type="entry name" value="DUF167"/>
    <property type="match status" value="1"/>
</dbReference>
<sequence>MMTDPTMTQLVVRVTPNARKSDYAGWGMDEKGRSVLLIKLGAPPVDGKANIELIEFLAKNLGCSKSQITLLRGESSRQKVLELPHTAYANLPPLS</sequence>
<dbReference type="Gene3D" id="3.30.1200.10">
    <property type="entry name" value="YggU-like"/>
    <property type="match status" value="1"/>
</dbReference>
<evidence type="ECO:0000313" key="3">
    <source>
        <dbReference type="EMBL" id="TDU63172.1"/>
    </source>
</evidence>
<evidence type="ECO:0000256" key="1">
    <source>
        <dbReference type="ARBA" id="ARBA00010364"/>
    </source>
</evidence>
<keyword evidence="4" id="KW-1185">Reference proteome</keyword>
<dbReference type="OrthoDB" id="9801972at2"/>
<protein>
    <recommendedName>
        <fullName evidence="2">UPF0235 protein EI77_04494</fullName>
    </recommendedName>
</protein>
<dbReference type="InterPro" id="IPR003746">
    <property type="entry name" value="DUF167"/>
</dbReference>
<evidence type="ECO:0000313" key="4">
    <source>
        <dbReference type="Proteomes" id="UP000295662"/>
    </source>
</evidence>
<dbReference type="AlphaFoldDB" id="A0A4R7RK98"/>
<dbReference type="EMBL" id="SOCA01000015">
    <property type="protein sequence ID" value="TDU63172.1"/>
    <property type="molecule type" value="Genomic_DNA"/>
</dbReference>
<name>A0A4R7RK98_9BACT</name>
<dbReference type="InterPro" id="IPR036591">
    <property type="entry name" value="YggU-like_sf"/>
</dbReference>
<dbReference type="PANTHER" id="PTHR13420:SF7">
    <property type="entry name" value="UPF0235 PROTEIN C15ORF40"/>
    <property type="match status" value="1"/>
</dbReference>
<reference evidence="3 4" key="1">
    <citation type="submission" date="2019-03" db="EMBL/GenBank/DDBJ databases">
        <title>Genomic Encyclopedia of Archaeal and Bacterial Type Strains, Phase II (KMG-II): from individual species to whole genera.</title>
        <authorList>
            <person name="Goeker M."/>
        </authorList>
    </citation>
    <scope>NUCLEOTIDE SEQUENCE [LARGE SCALE GENOMIC DNA]</scope>
    <source>
        <strain evidence="3 4">ATCC 25309</strain>
    </source>
</reference>
<dbReference type="RefSeq" id="WP_133797454.1">
    <property type="nucleotide sequence ID" value="NZ_SOCA01000015.1"/>
</dbReference>
<accession>A0A4R7RK98</accession>